<feature type="region of interest" description="Disordered" evidence="11">
    <location>
        <begin position="1420"/>
        <end position="1441"/>
    </location>
</feature>
<reference evidence="15" key="1">
    <citation type="submission" date="2022-08" db="EMBL/GenBank/DDBJ databases">
        <authorList>
            <person name="Kallberg Y."/>
            <person name="Tangrot J."/>
            <person name="Rosling A."/>
        </authorList>
    </citation>
    <scope>NUCLEOTIDE SEQUENCE</scope>
    <source>
        <strain evidence="15">Wild A</strain>
    </source>
</reference>
<keyword evidence="9" id="KW-0325">Glycoprotein</keyword>
<dbReference type="InterPro" id="IPR002110">
    <property type="entry name" value="Ankyrin_rpt"/>
</dbReference>
<feature type="repeat" description="ANK" evidence="10">
    <location>
        <begin position="379"/>
        <end position="403"/>
    </location>
</feature>
<evidence type="ECO:0000256" key="12">
    <source>
        <dbReference type="SAM" id="Phobius"/>
    </source>
</evidence>
<dbReference type="PROSITE" id="PS50297">
    <property type="entry name" value="ANK_REP_REGION"/>
    <property type="match status" value="4"/>
</dbReference>
<evidence type="ECO:0000256" key="5">
    <source>
        <dbReference type="ARBA" id="ARBA00022679"/>
    </source>
</evidence>
<dbReference type="InterPro" id="IPR003131">
    <property type="entry name" value="T1-type_BTB"/>
</dbReference>
<evidence type="ECO:0000256" key="6">
    <source>
        <dbReference type="ARBA" id="ARBA00022692"/>
    </source>
</evidence>
<dbReference type="InterPro" id="IPR029044">
    <property type="entry name" value="Nucleotide-diphossugar_trans"/>
</dbReference>
<feature type="domain" description="Chitin synthase 4-like" evidence="14">
    <location>
        <begin position="798"/>
        <end position="870"/>
    </location>
</feature>
<name>A0A9W4WRT7_9GLOM</name>
<dbReference type="SUPFAM" id="SSF53448">
    <property type="entry name" value="Nucleotide-diphospho-sugar transferases"/>
    <property type="match status" value="1"/>
</dbReference>
<dbReference type="SMART" id="SM00248">
    <property type="entry name" value="ANK"/>
    <property type="match status" value="6"/>
</dbReference>
<keyword evidence="10" id="KW-0040">ANK repeat</keyword>
<evidence type="ECO:0000256" key="8">
    <source>
        <dbReference type="ARBA" id="ARBA00023136"/>
    </source>
</evidence>
<keyword evidence="5" id="KW-0808">Transferase</keyword>
<keyword evidence="3" id="KW-1003">Cell membrane</keyword>
<dbReference type="CDD" id="cd04190">
    <property type="entry name" value="Chitin_synth_C"/>
    <property type="match status" value="1"/>
</dbReference>
<keyword evidence="8 12" id="KW-0472">Membrane</keyword>
<dbReference type="GO" id="GO:0006031">
    <property type="term" value="P:chitin biosynthetic process"/>
    <property type="evidence" value="ECO:0007669"/>
    <property type="project" value="TreeGrafter"/>
</dbReference>
<feature type="transmembrane region" description="Helical" evidence="12">
    <location>
        <begin position="1356"/>
        <end position="1382"/>
    </location>
</feature>
<dbReference type="OrthoDB" id="370884at2759"/>
<dbReference type="InterPro" id="IPR036400">
    <property type="entry name" value="Cyt_B5-like_heme/steroid_sf"/>
</dbReference>
<comment type="subcellular location">
    <subcellularLocation>
        <location evidence="1">Cell membrane</location>
        <topology evidence="1">Multi-pass membrane protein</topology>
    </subcellularLocation>
</comment>
<feature type="repeat" description="ANK" evidence="10">
    <location>
        <begin position="413"/>
        <end position="445"/>
    </location>
</feature>
<evidence type="ECO:0000313" key="16">
    <source>
        <dbReference type="Proteomes" id="UP001153678"/>
    </source>
</evidence>
<evidence type="ECO:0000256" key="4">
    <source>
        <dbReference type="ARBA" id="ARBA00022676"/>
    </source>
</evidence>
<dbReference type="Pfam" id="PF12796">
    <property type="entry name" value="Ank_2"/>
    <property type="match status" value="3"/>
</dbReference>
<dbReference type="InterPro" id="IPR036770">
    <property type="entry name" value="Ankyrin_rpt-contain_sf"/>
</dbReference>
<feature type="repeat" description="ANK" evidence="10">
    <location>
        <begin position="446"/>
        <end position="478"/>
    </location>
</feature>
<dbReference type="GO" id="GO:0030428">
    <property type="term" value="C:cell septum"/>
    <property type="evidence" value="ECO:0007669"/>
    <property type="project" value="TreeGrafter"/>
</dbReference>
<feature type="transmembrane region" description="Helical" evidence="12">
    <location>
        <begin position="889"/>
        <end position="916"/>
    </location>
</feature>
<dbReference type="InterPro" id="IPR054295">
    <property type="entry name" value="CHS4-like_dom"/>
</dbReference>
<dbReference type="PANTHER" id="PTHR22914">
    <property type="entry name" value="CHITIN SYNTHASE"/>
    <property type="match status" value="1"/>
</dbReference>
<dbReference type="Gene3D" id="1.25.40.20">
    <property type="entry name" value="Ankyrin repeat-containing domain"/>
    <property type="match status" value="1"/>
</dbReference>
<feature type="compositionally biased region" description="Polar residues" evidence="11">
    <location>
        <begin position="1427"/>
        <end position="1441"/>
    </location>
</feature>
<dbReference type="InterPro" id="IPR011333">
    <property type="entry name" value="SKP1/BTB/POZ_sf"/>
</dbReference>
<organism evidence="15 16">
    <name type="scientific">Funneliformis geosporum</name>
    <dbReference type="NCBI Taxonomy" id="1117311"/>
    <lineage>
        <taxon>Eukaryota</taxon>
        <taxon>Fungi</taxon>
        <taxon>Fungi incertae sedis</taxon>
        <taxon>Mucoromycota</taxon>
        <taxon>Glomeromycotina</taxon>
        <taxon>Glomeromycetes</taxon>
        <taxon>Glomerales</taxon>
        <taxon>Glomeraceae</taxon>
        <taxon>Funneliformis</taxon>
    </lineage>
</organism>
<feature type="transmembrane region" description="Helical" evidence="12">
    <location>
        <begin position="651"/>
        <end position="673"/>
    </location>
</feature>
<dbReference type="PROSITE" id="PS50088">
    <property type="entry name" value="ANK_REPEAT"/>
    <property type="match status" value="4"/>
</dbReference>
<sequence>MSLNNVIFNVGGTKFEISTSLLQKYPNCKLSALTNKASSEIFIDHNPLAFGVILDYLRSNKLLVPKYVAKEVVELQLKEFNIPYDKIIEPDIMNKDDILPSYESAIGGFTAPYRDEKKIYQTSLKETVINTGIRRLETLIQDVILPYLKRHAKRGHRQVTFYLTPSIITPENLTTDLTDPHEWIHLPHSSQSQLTRSFNSVEKADDEEDYDDLPDIKFLLQNDTLDKLQDLIITKSGVKKVIAKQTEICCRTENEFGLLSSKSFEIIQVDVSNAPLNPSTAIFNAILQNNVGLVRSILNQTQFNPNNLRNKDGKTPLMVAACENCPDVVKYLVGLPSVNIDLQNNDGESALYQAASLGNVEVVNILMNANANIESSNRENITPLIIAAYNGHADVCRELIDHGYANVNFQDSSSKTALLLASYEGHVETAKVLLARGASVYNSDKYGWTALMLAAFSNRVEMCRLLLEHDADRSVTADNGKTASILARDAGHFDLANMIENYPHRSNGISFQGSGRVPTMTPQHLIEQNNMVQNFYPEIPINNTKGYLIPSYRKDSKRIRIQRKNSEHLNYTELLNSQYRNNITGNNNTNNGKYVKTTPHLKNEMAPRESKTPWVLFSLAVTACFCNPCLSTIGKMKDPNVRQAWREKVALVVIILLISSFMGFLAFGLATIACGKHKETFYKEDVFETYGTNQQGQKAHIIYGKLYDTGQYILFGNHRPLTPPIDDKDLEPLIFPTFGQDISEYFPQNNEDLGCPFAPKNGGPICNKAIETKDPLLHCHISNHVYETLKYLDMKISVSYSWQNITKDNSTLVVYNNKVYDLGNYLDPSNDDKWLGDDSVTEWLRGHLGKDATKDIRRTIRGNNISKCLPNFEVGIVEGTTIGCFANRLIILLMLVVFTGISLIKFISAIAFDWFLSWQLGKISKKPKTDDTTSHILLLVTCYSEGELSMRTTLDSLASTDYSDKHKLLIVIADGDITGSDNDKSTPEICKDLIEPYNLSNFESPIPQSYLAIGEGKKQHNMAEVTIGYYSCNGHRVPMCLINKVGTPEERKGLKAGNRGKRDSQLILMKWLSNICFNERMTPLEFELFEKVRTLTGVTPDKYEMILMVDADTLVMKDSVSRMVAAMERDPNVMGLCGETKIANKRTSWVTMIQVFEYYISHHLGKSFESMFGGVTCLPGCFCMYRIKAPKYDGYSVPILANPDIVELYSSNTVETLHQKNLLLLGEDRYLTTLMLRTFPKRKMIYVPKAICKTVVPDEFKVLLSQRRRWINSTIHNLMELILVPQLCGIFCCSMQFVIFLELVGTVILPSSLIFLIYLIISGAFGVDITLPLIFIAAMFLLQAFLVIFTTHKVVYVMWMFVFISAMPIWNFILPAYAFWHFDDFSWGETRKISGEDKGHGGDSTDVFERNQVTRKKWIEWKRDNNNDNNPSKIQQPTTVQNQLPSQRVFPGGFAPPIPTTITSPLPPPKPANIYNNLNNNSSHSITGSRPMGPRRPINSAGSKNFDIKY</sequence>
<evidence type="ECO:0000313" key="15">
    <source>
        <dbReference type="EMBL" id="CAI2167304.1"/>
    </source>
</evidence>
<protein>
    <recommendedName>
        <fullName evidence="2">chitin synthase</fullName>
        <ecNumber evidence="2">2.4.1.16</ecNumber>
    </recommendedName>
</protein>
<evidence type="ECO:0000256" key="2">
    <source>
        <dbReference type="ARBA" id="ARBA00012543"/>
    </source>
</evidence>
<feature type="region of interest" description="Disordered" evidence="11">
    <location>
        <begin position="1458"/>
        <end position="1510"/>
    </location>
</feature>
<keyword evidence="16" id="KW-1185">Reference proteome</keyword>
<evidence type="ECO:0000259" key="13">
    <source>
        <dbReference type="Pfam" id="PF02214"/>
    </source>
</evidence>
<dbReference type="EC" id="2.4.1.16" evidence="2"/>
<dbReference type="GO" id="GO:0051260">
    <property type="term" value="P:protein homooligomerization"/>
    <property type="evidence" value="ECO:0007669"/>
    <property type="project" value="InterPro"/>
</dbReference>
<evidence type="ECO:0000256" key="10">
    <source>
        <dbReference type="PROSITE-ProRule" id="PRU00023"/>
    </source>
</evidence>
<dbReference type="Pfam" id="PF22997">
    <property type="entry name" value="CHS4"/>
    <property type="match status" value="1"/>
</dbReference>
<keyword evidence="4" id="KW-0328">Glycosyltransferase</keyword>
<dbReference type="Proteomes" id="UP001153678">
    <property type="component" value="Unassembled WGS sequence"/>
</dbReference>
<dbReference type="InterPro" id="IPR004835">
    <property type="entry name" value="Chitin_synth"/>
</dbReference>
<evidence type="ECO:0000259" key="14">
    <source>
        <dbReference type="Pfam" id="PF22997"/>
    </source>
</evidence>
<evidence type="ECO:0000256" key="9">
    <source>
        <dbReference type="ARBA" id="ARBA00023180"/>
    </source>
</evidence>
<comment type="caution">
    <text evidence="15">The sequence shown here is derived from an EMBL/GenBank/DDBJ whole genome shotgun (WGS) entry which is preliminary data.</text>
</comment>
<dbReference type="SUPFAM" id="SSF54695">
    <property type="entry name" value="POZ domain"/>
    <property type="match status" value="1"/>
</dbReference>
<dbReference type="EMBL" id="CAMKVN010000378">
    <property type="protein sequence ID" value="CAI2167304.1"/>
    <property type="molecule type" value="Genomic_DNA"/>
</dbReference>
<dbReference type="GO" id="GO:0004100">
    <property type="term" value="F:chitin synthase activity"/>
    <property type="evidence" value="ECO:0007669"/>
    <property type="project" value="UniProtKB-EC"/>
</dbReference>
<keyword evidence="6 12" id="KW-0812">Transmembrane</keyword>
<feature type="repeat" description="ANK" evidence="10">
    <location>
        <begin position="346"/>
        <end position="378"/>
    </location>
</feature>
<dbReference type="Pfam" id="PF03142">
    <property type="entry name" value="Chitin_synth_2"/>
    <property type="match status" value="1"/>
</dbReference>
<dbReference type="Gene3D" id="3.30.710.10">
    <property type="entry name" value="Potassium Channel Kv1.1, Chain A"/>
    <property type="match status" value="1"/>
</dbReference>
<dbReference type="Gene3D" id="3.10.120.10">
    <property type="entry name" value="Cytochrome b5-like heme/steroid binding domain"/>
    <property type="match status" value="1"/>
</dbReference>
<dbReference type="SUPFAM" id="SSF48403">
    <property type="entry name" value="Ankyrin repeat"/>
    <property type="match status" value="1"/>
</dbReference>
<feature type="compositionally biased region" description="Pro residues" evidence="11">
    <location>
        <begin position="1458"/>
        <end position="1471"/>
    </location>
</feature>
<feature type="domain" description="Potassium channel tetramerisation-type BTB" evidence="13">
    <location>
        <begin position="6"/>
        <end position="74"/>
    </location>
</feature>
<feature type="transmembrane region" description="Helical" evidence="12">
    <location>
        <begin position="1333"/>
        <end position="1350"/>
    </location>
</feature>
<dbReference type="Pfam" id="PF02214">
    <property type="entry name" value="BTB_2"/>
    <property type="match status" value="1"/>
</dbReference>
<evidence type="ECO:0000256" key="3">
    <source>
        <dbReference type="ARBA" id="ARBA00022475"/>
    </source>
</evidence>
<dbReference type="SUPFAM" id="SSF55856">
    <property type="entry name" value="Cytochrome b5-like heme/steroid binding domain"/>
    <property type="match status" value="1"/>
</dbReference>
<gene>
    <name evidence="15" type="ORF">FWILDA_LOCUS3006</name>
</gene>
<evidence type="ECO:0000256" key="11">
    <source>
        <dbReference type="SAM" id="MobiDB-lite"/>
    </source>
</evidence>
<evidence type="ECO:0000256" key="1">
    <source>
        <dbReference type="ARBA" id="ARBA00004651"/>
    </source>
</evidence>
<feature type="transmembrane region" description="Helical" evidence="12">
    <location>
        <begin position="1278"/>
        <end position="1301"/>
    </location>
</feature>
<dbReference type="GO" id="GO:0005886">
    <property type="term" value="C:plasma membrane"/>
    <property type="evidence" value="ECO:0007669"/>
    <property type="project" value="UniProtKB-SubCell"/>
</dbReference>
<accession>A0A9W4WRT7</accession>
<dbReference type="PANTHER" id="PTHR22914:SF16">
    <property type="entry name" value="CHITIN SYNTHASE 3"/>
    <property type="match status" value="1"/>
</dbReference>
<keyword evidence="7 12" id="KW-1133">Transmembrane helix</keyword>
<evidence type="ECO:0000256" key="7">
    <source>
        <dbReference type="ARBA" id="ARBA00022989"/>
    </source>
</evidence>
<proteinExistence type="predicted"/>
<feature type="transmembrane region" description="Helical" evidence="12">
    <location>
        <begin position="1307"/>
        <end position="1326"/>
    </location>
</feature>